<keyword evidence="6" id="KW-0238">DNA-binding</keyword>
<protein>
    <recommendedName>
        <fullName evidence="18">Transcriptional adapter</fullName>
    </recommendedName>
</protein>
<keyword evidence="3 9" id="KW-0863">Zinc-finger</keyword>
<feature type="non-terminal residue" evidence="16">
    <location>
        <position position="1"/>
    </location>
</feature>
<dbReference type="GO" id="GO:0003677">
    <property type="term" value="F:DNA binding"/>
    <property type="evidence" value="ECO:0007669"/>
    <property type="project" value="UniProtKB-KW"/>
</dbReference>
<dbReference type="FunFam" id="3.30.60.90:FF:000013">
    <property type="entry name" value="Transcriptional adapter"/>
    <property type="match status" value="1"/>
</dbReference>
<dbReference type="InterPro" id="IPR017930">
    <property type="entry name" value="Myb_dom"/>
</dbReference>
<keyword evidence="2" id="KW-0479">Metal-binding</keyword>
<dbReference type="PROSITE" id="PS51294">
    <property type="entry name" value="HTH_MYB"/>
    <property type="match status" value="1"/>
</dbReference>
<dbReference type="GO" id="GO:0008270">
    <property type="term" value="F:zinc ion binding"/>
    <property type="evidence" value="ECO:0007669"/>
    <property type="project" value="UniProtKB-KW"/>
</dbReference>
<keyword evidence="17" id="KW-1185">Reference proteome</keyword>
<feature type="domain" description="HTH myb-type" evidence="15">
    <location>
        <begin position="139"/>
        <end position="187"/>
    </location>
</feature>
<dbReference type="CDD" id="cd00167">
    <property type="entry name" value="SANT"/>
    <property type="match status" value="1"/>
</dbReference>
<dbReference type="InterPro" id="IPR000433">
    <property type="entry name" value="Znf_ZZ"/>
</dbReference>
<dbReference type="InterPro" id="IPR001005">
    <property type="entry name" value="SANT/Myb"/>
</dbReference>
<evidence type="ECO:0000256" key="8">
    <source>
        <dbReference type="ARBA" id="ARBA00023242"/>
    </source>
</evidence>
<dbReference type="PANTHER" id="PTHR12374">
    <property type="entry name" value="TRANSCRIPTIONAL ADAPTOR 2 ADA2 -RELATED"/>
    <property type="match status" value="1"/>
</dbReference>
<sequence>RSKRKRAASNVENLEPATAGQGMNEGKETLYHCNYCNKDISGKIRIKCVTCPDYDLCVECFSVGAEVTPHKSNHPYRVMVSDPLRFYFSFCTVISSLSLSLVLDIMSLYVFHYYMSMSMTIVFFFFQDNLSFPLICPDWNADEEILLLEGIEMYGFGNWTEVAEHVGTKSKMQCIDHYNAIYMNSPCFPLPDMSHVMGKNREELLAMAKEHGEVRKGIPMLGELTVKEEPPLSVTARVKVEDQRKEGSTGRPSSSLTSEVGIGTGVSNGTAKDAYDGVKMEDSHADRSIGEKKPRISGDEGPSIAELSGYNAKRQEFEVEYDNDAEQLLADMEFKEMDTEAERELKLRVLRIYSKRLDERKRRKDFILERNLLYPNPFEKNLSDEEREICQRYRVFMRFHSKEEHEELLKSVIEEHRILKRIQDLQSGQEARAAGCHTSAQAERYIGQKRKNEAEESTRRLRRVSHLKGEPDSSPQGNAQESSVLDSIGKDSTTAGQDISNSLDCWDISAFPGADLLSETEKRLCGEIKILPSHYLNMLQTLSMEMLNGSITKKSDAHGLFKVDPIKVDRVYDMAVHKGIGQL</sequence>
<keyword evidence="11" id="KW-0472">Membrane</keyword>
<dbReference type="InterPro" id="IPR016827">
    <property type="entry name" value="Ada2/TADA2"/>
</dbReference>
<feature type="compositionally biased region" description="Polar residues" evidence="10">
    <location>
        <begin position="473"/>
        <end position="491"/>
    </location>
</feature>
<dbReference type="PIRSF" id="PIRSF025024">
    <property type="entry name" value="Transcriptional_adaptor_2"/>
    <property type="match status" value="1"/>
</dbReference>
<feature type="region of interest" description="Disordered" evidence="10">
    <location>
        <begin position="239"/>
        <end position="303"/>
    </location>
</feature>
<keyword evidence="11" id="KW-1133">Transmembrane helix</keyword>
<keyword evidence="7" id="KW-0804">Transcription</keyword>
<dbReference type="Gene3D" id="1.10.10.60">
    <property type="entry name" value="Homeodomain-like"/>
    <property type="match status" value="1"/>
</dbReference>
<dbReference type="SUPFAM" id="SSF46689">
    <property type="entry name" value="Homeodomain-like"/>
    <property type="match status" value="2"/>
</dbReference>
<organism evidence="16 17">
    <name type="scientific">Rhododendron williamsianum</name>
    <dbReference type="NCBI Taxonomy" id="262921"/>
    <lineage>
        <taxon>Eukaryota</taxon>
        <taxon>Viridiplantae</taxon>
        <taxon>Streptophyta</taxon>
        <taxon>Embryophyta</taxon>
        <taxon>Tracheophyta</taxon>
        <taxon>Spermatophyta</taxon>
        <taxon>Magnoliopsida</taxon>
        <taxon>eudicotyledons</taxon>
        <taxon>Gunneridae</taxon>
        <taxon>Pentapetalae</taxon>
        <taxon>asterids</taxon>
        <taxon>Ericales</taxon>
        <taxon>Ericaceae</taxon>
        <taxon>Ericoideae</taxon>
        <taxon>Rhodoreae</taxon>
        <taxon>Rhododendron</taxon>
    </lineage>
</organism>
<name>A0A6A4L7E2_9ERIC</name>
<evidence type="ECO:0000256" key="6">
    <source>
        <dbReference type="ARBA" id="ARBA00023125"/>
    </source>
</evidence>
<evidence type="ECO:0000256" key="7">
    <source>
        <dbReference type="ARBA" id="ARBA00023163"/>
    </source>
</evidence>
<evidence type="ECO:0000256" key="5">
    <source>
        <dbReference type="ARBA" id="ARBA00023015"/>
    </source>
</evidence>
<dbReference type="FunFam" id="1.10.10.60:FF:000115">
    <property type="entry name" value="Transcriptional adapter 2"/>
    <property type="match status" value="1"/>
</dbReference>
<dbReference type="InterPro" id="IPR055141">
    <property type="entry name" value="TADA2A_B-like_dom"/>
</dbReference>
<feature type="compositionally biased region" description="Basic and acidic residues" evidence="10">
    <location>
        <begin position="273"/>
        <end position="298"/>
    </location>
</feature>
<dbReference type="SMART" id="SM00291">
    <property type="entry name" value="ZnF_ZZ"/>
    <property type="match status" value="1"/>
</dbReference>
<evidence type="ECO:0000256" key="2">
    <source>
        <dbReference type="ARBA" id="ARBA00022723"/>
    </source>
</evidence>
<evidence type="ECO:0000259" key="13">
    <source>
        <dbReference type="PROSITE" id="PS50135"/>
    </source>
</evidence>
<dbReference type="GO" id="GO:0005634">
    <property type="term" value="C:nucleus"/>
    <property type="evidence" value="ECO:0007669"/>
    <property type="project" value="UniProtKB-SubCell"/>
</dbReference>
<dbReference type="Pfam" id="PF22941">
    <property type="entry name" value="TADA2A-like_3rd"/>
    <property type="match status" value="1"/>
</dbReference>
<dbReference type="CDD" id="cd02335">
    <property type="entry name" value="ZZ_ADA2"/>
    <property type="match status" value="1"/>
</dbReference>
<evidence type="ECO:0000256" key="3">
    <source>
        <dbReference type="ARBA" id="ARBA00022771"/>
    </source>
</evidence>
<dbReference type="Gene3D" id="1.10.10.10">
    <property type="entry name" value="Winged helix-like DNA-binding domain superfamily/Winged helix DNA-binding domain"/>
    <property type="match status" value="1"/>
</dbReference>
<dbReference type="InterPro" id="IPR009057">
    <property type="entry name" value="Homeodomain-like_sf"/>
</dbReference>
<evidence type="ECO:0000259" key="12">
    <source>
        <dbReference type="PROSITE" id="PS50090"/>
    </source>
</evidence>
<feature type="compositionally biased region" description="Basic and acidic residues" evidence="10">
    <location>
        <begin position="450"/>
        <end position="459"/>
    </location>
</feature>
<keyword evidence="5" id="KW-0805">Transcription regulation</keyword>
<dbReference type="AlphaFoldDB" id="A0A6A4L7E2"/>
<feature type="domain" description="Myb-like" evidence="12">
    <location>
        <begin position="139"/>
        <end position="182"/>
    </location>
</feature>
<reference evidence="16 17" key="1">
    <citation type="journal article" date="2019" name="Genome Biol. Evol.">
        <title>The Rhododendron genome and chromosomal organization provide insight into shared whole-genome duplications across the heath family (Ericaceae).</title>
        <authorList>
            <person name="Soza V.L."/>
            <person name="Lindsley D."/>
            <person name="Waalkes A."/>
            <person name="Ramage E."/>
            <person name="Patwardhan R.P."/>
            <person name="Burton J.N."/>
            <person name="Adey A."/>
            <person name="Kumar A."/>
            <person name="Qiu R."/>
            <person name="Shendure J."/>
            <person name="Hall B."/>
        </authorList>
    </citation>
    <scope>NUCLEOTIDE SEQUENCE [LARGE SCALE GENOMIC DNA]</scope>
    <source>
        <strain evidence="16">RSF 1966-606</strain>
    </source>
</reference>
<dbReference type="InterPro" id="IPR041983">
    <property type="entry name" value="ADA2-like_ZZ"/>
</dbReference>
<dbReference type="InterPro" id="IPR017884">
    <property type="entry name" value="SANT_dom"/>
</dbReference>
<dbReference type="PROSITE" id="PS01357">
    <property type="entry name" value="ZF_ZZ_1"/>
    <property type="match status" value="1"/>
</dbReference>
<evidence type="ECO:0000256" key="11">
    <source>
        <dbReference type="SAM" id="Phobius"/>
    </source>
</evidence>
<feature type="transmembrane region" description="Helical" evidence="11">
    <location>
        <begin position="84"/>
        <end position="103"/>
    </location>
</feature>
<dbReference type="PROSITE" id="PS50090">
    <property type="entry name" value="MYB_LIKE"/>
    <property type="match status" value="1"/>
</dbReference>
<dbReference type="Gene3D" id="3.30.60.90">
    <property type="match status" value="1"/>
</dbReference>
<evidence type="ECO:0000313" key="17">
    <source>
        <dbReference type="Proteomes" id="UP000428333"/>
    </source>
</evidence>
<dbReference type="GO" id="GO:0006338">
    <property type="term" value="P:chromatin remodeling"/>
    <property type="evidence" value="ECO:0007669"/>
    <property type="project" value="TreeGrafter"/>
</dbReference>
<feature type="region of interest" description="Disordered" evidence="10">
    <location>
        <begin position="430"/>
        <end position="491"/>
    </location>
</feature>
<dbReference type="OrthoDB" id="270417at2759"/>
<dbReference type="GO" id="GO:0006357">
    <property type="term" value="P:regulation of transcription by RNA polymerase II"/>
    <property type="evidence" value="ECO:0007669"/>
    <property type="project" value="InterPro"/>
</dbReference>
<dbReference type="GO" id="GO:0003682">
    <property type="term" value="F:chromatin binding"/>
    <property type="evidence" value="ECO:0007669"/>
    <property type="project" value="TreeGrafter"/>
</dbReference>
<evidence type="ECO:0000259" key="14">
    <source>
        <dbReference type="PROSITE" id="PS51293"/>
    </source>
</evidence>
<feature type="compositionally biased region" description="Basic and acidic residues" evidence="10">
    <location>
        <begin position="239"/>
        <end position="248"/>
    </location>
</feature>
<dbReference type="PROSITE" id="PS51293">
    <property type="entry name" value="SANT"/>
    <property type="match status" value="1"/>
</dbReference>
<dbReference type="Proteomes" id="UP000428333">
    <property type="component" value="Linkage Group LG07"/>
</dbReference>
<dbReference type="InterPro" id="IPR043145">
    <property type="entry name" value="Znf_ZZ_sf"/>
</dbReference>
<dbReference type="InterPro" id="IPR036388">
    <property type="entry name" value="WH-like_DNA-bd_sf"/>
</dbReference>
<dbReference type="GO" id="GO:0003713">
    <property type="term" value="F:transcription coactivator activity"/>
    <property type="evidence" value="ECO:0007669"/>
    <property type="project" value="InterPro"/>
</dbReference>
<dbReference type="SUPFAM" id="SSF57850">
    <property type="entry name" value="RING/U-box"/>
    <property type="match status" value="1"/>
</dbReference>
<dbReference type="Pfam" id="PF25299">
    <property type="entry name" value="ZZ_ADA2"/>
    <property type="match status" value="1"/>
</dbReference>
<proteinExistence type="predicted"/>
<dbReference type="PROSITE" id="PS50135">
    <property type="entry name" value="ZF_ZZ_2"/>
    <property type="match status" value="1"/>
</dbReference>
<keyword evidence="8" id="KW-0539">Nucleus</keyword>
<keyword evidence="4" id="KW-0862">Zinc</keyword>
<dbReference type="Pfam" id="PF00249">
    <property type="entry name" value="Myb_DNA-binding"/>
    <property type="match status" value="1"/>
</dbReference>
<feature type="domain" description="SANT" evidence="14">
    <location>
        <begin position="134"/>
        <end position="186"/>
    </location>
</feature>
<evidence type="ECO:0000256" key="1">
    <source>
        <dbReference type="ARBA" id="ARBA00004123"/>
    </source>
</evidence>
<evidence type="ECO:0000256" key="10">
    <source>
        <dbReference type="SAM" id="MobiDB-lite"/>
    </source>
</evidence>
<gene>
    <name evidence="16" type="ORF">C3L33_11743</name>
</gene>
<dbReference type="EMBL" id="QEFC01001729">
    <property type="protein sequence ID" value="KAE9456366.1"/>
    <property type="molecule type" value="Genomic_DNA"/>
</dbReference>
<dbReference type="SMART" id="SM00717">
    <property type="entry name" value="SANT"/>
    <property type="match status" value="1"/>
</dbReference>
<comment type="caution">
    <text evidence="16">The sequence shown here is derived from an EMBL/GenBank/DDBJ whole genome shotgun (WGS) entry which is preliminary data.</text>
</comment>
<dbReference type="FunFam" id="1.10.10.10:FF:000087">
    <property type="entry name" value="Transcriptional adapter 2"/>
    <property type="match status" value="1"/>
</dbReference>
<evidence type="ECO:0008006" key="18">
    <source>
        <dbReference type="Google" id="ProtNLM"/>
    </source>
</evidence>
<evidence type="ECO:0000256" key="9">
    <source>
        <dbReference type="PROSITE-ProRule" id="PRU00228"/>
    </source>
</evidence>
<comment type="subcellular location">
    <subcellularLocation>
        <location evidence="1">Nucleus</location>
    </subcellularLocation>
</comment>
<keyword evidence="11" id="KW-0812">Transmembrane</keyword>
<feature type="domain" description="ZZ-type" evidence="13">
    <location>
        <begin position="28"/>
        <end position="84"/>
    </location>
</feature>
<dbReference type="PANTHER" id="PTHR12374:SF20">
    <property type="entry name" value="TRANSCRIPTIONAL ADAPTER 2-ALPHA"/>
    <property type="match status" value="1"/>
</dbReference>
<evidence type="ECO:0000259" key="15">
    <source>
        <dbReference type="PROSITE" id="PS51294"/>
    </source>
</evidence>
<accession>A0A6A4L7E2</accession>
<evidence type="ECO:0000313" key="16">
    <source>
        <dbReference type="EMBL" id="KAE9456366.1"/>
    </source>
</evidence>
<evidence type="ECO:0000256" key="4">
    <source>
        <dbReference type="ARBA" id="ARBA00022833"/>
    </source>
</evidence>